<name>A0A1Q2D3R2_9ENTE</name>
<keyword evidence="2" id="KW-1185">Reference proteome</keyword>
<dbReference type="OrthoDB" id="9795355at2"/>
<dbReference type="EMBL" id="CP019609">
    <property type="protein sequence ID" value="AQP52945.1"/>
    <property type="molecule type" value="Genomic_DNA"/>
</dbReference>
<dbReference type="Gene3D" id="2.70.98.10">
    <property type="match status" value="1"/>
</dbReference>
<dbReference type="GO" id="GO:0005975">
    <property type="term" value="P:carbohydrate metabolic process"/>
    <property type="evidence" value="ECO:0007669"/>
    <property type="project" value="InterPro"/>
</dbReference>
<organism evidence="1 2">
    <name type="scientific">Vagococcus penaei</name>
    <dbReference type="NCBI Taxonomy" id="633807"/>
    <lineage>
        <taxon>Bacteria</taxon>
        <taxon>Bacillati</taxon>
        <taxon>Bacillota</taxon>
        <taxon>Bacilli</taxon>
        <taxon>Lactobacillales</taxon>
        <taxon>Enterococcaceae</taxon>
        <taxon>Vagococcus</taxon>
    </lineage>
</organism>
<dbReference type="Pfam" id="PF01263">
    <property type="entry name" value="Aldose_epim"/>
    <property type="match status" value="1"/>
</dbReference>
<sequence length="291" mass="33242">MERVVLENEVCRAVFSSHGAELISFQTKKNNLEYIWQGNQDYWSRHAPILFPIVGRLKDNQYTYKNQTYQMNQHGFARDCEFQVVNPTKDKAIFTLSSSEATKINYPFSFELVVTYELNQDTLDISYDVISLETELIFGIGGHPAFNVPLVAGTTFDEYYVEFTPSKSRTRLPLSGPFVDLNCATLAQTNTSIMLKRSWFKNDAVILRTVDENQFTIKSDATPHGVKLAMHQAPFVGFWSLYDKEAPFVCIEPWWGIADTLDSTGELENKFGMNRLEPNSSFHASYSISIF</sequence>
<dbReference type="InterPro" id="IPR014718">
    <property type="entry name" value="GH-type_carb-bd"/>
</dbReference>
<proteinExistence type="predicted"/>
<evidence type="ECO:0000313" key="1">
    <source>
        <dbReference type="EMBL" id="AQP52945.1"/>
    </source>
</evidence>
<dbReference type="InterPro" id="IPR008183">
    <property type="entry name" value="Aldose_1/G6P_1-epimerase"/>
</dbReference>
<dbReference type="InterPro" id="IPR037481">
    <property type="entry name" value="LacX"/>
</dbReference>
<dbReference type="Proteomes" id="UP000188246">
    <property type="component" value="Chromosome"/>
</dbReference>
<accession>A0A1Q2D3R2</accession>
<reference evidence="1 2" key="1">
    <citation type="journal article" date="2010" name="Int. J. Syst. Evol. Microbiol.">
        <title>Vagococcus penaei sp. nov., isolated from spoilage microbiota of cooked shrimp (Penaeus vannamei).</title>
        <authorList>
            <person name="Jaffres E."/>
            <person name="Prevost H."/>
            <person name="Rossero A."/>
            <person name="Joffraud J.J."/>
            <person name="Dousset X."/>
        </authorList>
    </citation>
    <scope>NUCLEOTIDE SEQUENCE [LARGE SCALE GENOMIC DNA]</scope>
    <source>
        <strain evidence="1 2">CD276</strain>
    </source>
</reference>
<dbReference type="CDD" id="cd09024">
    <property type="entry name" value="Aldose_epim_lacX"/>
    <property type="match status" value="1"/>
</dbReference>
<dbReference type="GO" id="GO:0016853">
    <property type="term" value="F:isomerase activity"/>
    <property type="evidence" value="ECO:0007669"/>
    <property type="project" value="InterPro"/>
</dbReference>
<protein>
    <submittedName>
        <fullName evidence="1">Aldose epimerase</fullName>
    </submittedName>
</protein>
<dbReference type="GO" id="GO:0030246">
    <property type="term" value="F:carbohydrate binding"/>
    <property type="evidence" value="ECO:0007669"/>
    <property type="project" value="InterPro"/>
</dbReference>
<dbReference type="InterPro" id="IPR011013">
    <property type="entry name" value="Gal_mutarotase_sf_dom"/>
</dbReference>
<dbReference type="KEGG" id="vpi:BW732_01030"/>
<dbReference type="RefSeq" id="WP_077275040.1">
    <property type="nucleotide sequence ID" value="NZ_CP019609.1"/>
</dbReference>
<dbReference type="STRING" id="633807.BW732_01030"/>
<evidence type="ECO:0000313" key="2">
    <source>
        <dbReference type="Proteomes" id="UP000188246"/>
    </source>
</evidence>
<dbReference type="AlphaFoldDB" id="A0A1Q2D3R2"/>
<dbReference type="SUPFAM" id="SSF74650">
    <property type="entry name" value="Galactose mutarotase-like"/>
    <property type="match status" value="1"/>
</dbReference>
<gene>
    <name evidence="1" type="ORF">BW732_01030</name>
</gene>